<evidence type="ECO:0000313" key="3">
    <source>
        <dbReference type="EMBL" id="KAB5486068.1"/>
    </source>
</evidence>
<evidence type="ECO:0000313" key="4">
    <source>
        <dbReference type="Proteomes" id="UP000319204"/>
    </source>
</evidence>
<proteinExistence type="predicted"/>
<dbReference type="AlphaFoldDB" id="A0A5N5J1E6"/>
<feature type="signal peptide" evidence="1">
    <location>
        <begin position="1"/>
        <end position="32"/>
    </location>
</feature>
<dbReference type="SUPFAM" id="SSF50939">
    <property type="entry name" value="Sialidases"/>
    <property type="match status" value="1"/>
</dbReference>
<dbReference type="Gene3D" id="2.120.10.10">
    <property type="match status" value="1"/>
</dbReference>
<gene>
    <name evidence="3" type="ORF">FOT42_013810</name>
</gene>
<dbReference type="PANTHER" id="PTHR43752">
    <property type="entry name" value="BNR/ASP-BOX REPEAT FAMILY PROTEIN"/>
    <property type="match status" value="1"/>
</dbReference>
<dbReference type="InterPro" id="IPR011040">
    <property type="entry name" value="Sialidase"/>
</dbReference>
<dbReference type="CDD" id="cd15482">
    <property type="entry name" value="Sialidase_non-viral"/>
    <property type="match status" value="1"/>
</dbReference>
<keyword evidence="4" id="KW-1185">Reference proteome</keyword>
<accession>A0A5N5J1E6</accession>
<dbReference type="Proteomes" id="UP000319204">
    <property type="component" value="Unassembled WGS sequence"/>
</dbReference>
<evidence type="ECO:0000256" key="1">
    <source>
        <dbReference type="SAM" id="SignalP"/>
    </source>
</evidence>
<reference evidence="3" key="1">
    <citation type="submission" date="2019-10" db="EMBL/GenBank/DDBJ databases">
        <title>Muricauda hadale sp. nov., a piezophilic bacterium isolated from hadopelagic water of the Mariana Trench.</title>
        <authorList>
            <person name="Wei Y."/>
        </authorList>
    </citation>
    <scope>NUCLEOTIDE SEQUENCE [LARGE SCALE GENOMIC DNA]</scope>
    <source>
        <strain evidence="3">MT-229</strain>
    </source>
</reference>
<keyword evidence="1" id="KW-0732">Signal</keyword>
<name>A0A5N5J1E6_9FLAO</name>
<dbReference type="PANTHER" id="PTHR43752:SF2">
    <property type="entry name" value="BNR_ASP-BOX REPEAT FAMILY PROTEIN"/>
    <property type="match status" value="1"/>
</dbReference>
<dbReference type="OrthoDB" id="9757809at2"/>
<organism evidence="3 4">
    <name type="scientific">Flagellimonas hadalis</name>
    <dbReference type="NCBI Taxonomy" id="2597517"/>
    <lineage>
        <taxon>Bacteria</taxon>
        <taxon>Pseudomonadati</taxon>
        <taxon>Bacteroidota</taxon>
        <taxon>Flavobacteriia</taxon>
        <taxon>Flavobacteriales</taxon>
        <taxon>Flavobacteriaceae</taxon>
        <taxon>Flagellimonas</taxon>
    </lineage>
</organism>
<comment type="caution">
    <text evidence="3">The sequence shown here is derived from an EMBL/GenBank/DDBJ whole genome shotgun (WGS) entry which is preliminary data.</text>
</comment>
<dbReference type="EMBL" id="VNIK02000010">
    <property type="protein sequence ID" value="KAB5486068.1"/>
    <property type="molecule type" value="Genomic_DNA"/>
</dbReference>
<evidence type="ECO:0000259" key="2">
    <source>
        <dbReference type="Pfam" id="PF13088"/>
    </source>
</evidence>
<protein>
    <submittedName>
        <fullName evidence="3">Exo-alpha-sialidase</fullName>
    </submittedName>
</protein>
<feature type="chain" id="PRO_5024423815" evidence="1">
    <location>
        <begin position="33"/>
        <end position="394"/>
    </location>
</feature>
<dbReference type="InterPro" id="IPR036278">
    <property type="entry name" value="Sialidase_sf"/>
</dbReference>
<sequence>MKKNKNNSGVRIKSLRLLSMALCLVTFGSAQTDGNQVQHGVVFYEDGKYGGWPANHGIWTWDNEILIGFVEASYYAENRGLHTYDISTSRNKYARSLDGGSTWKISDAYEAGQKAWGHDNYIPEKEAVRPVPMTKPIKDFTDPGFILTFLRHNNDDGPSHFYYSMDKGKSWEGAFEFPDLGISGIANRTDYIVDGKQSMTLFVTTAKSNRKEGRVALVRTTDGGLSWNLESWITPEHGGFDIMPSSLRLSDTELFTTIRTRTENGVDYISAYRSTDNGKTWKRLKDPTPYTGRGGSPPALTKLKDGRLALGYIFRSEYGSRVHVRFSKDNGETWGDEITLRCDDGANRDTGYPRITQNADGKIVMVYYWNNALTKEDKPYRYIAYTMFDPAQFN</sequence>
<feature type="domain" description="Sialidase" evidence="2">
    <location>
        <begin position="162"/>
        <end position="364"/>
    </location>
</feature>
<dbReference type="Pfam" id="PF13088">
    <property type="entry name" value="BNR_2"/>
    <property type="match status" value="1"/>
</dbReference>